<protein>
    <recommendedName>
        <fullName evidence="4">SPRY domain-containing protein</fullName>
    </recommendedName>
</protein>
<evidence type="ECO:0000256" key="1">
    <source>
        <dbReference type="SAM" id="Coils"/>
    </source>
</evidence>
<dbReference type="EMBL" id="SNRW01000491">
    <property type="protein sequence ID" value="KAA6400838.1"/>
    <property type="molecule type" value="Genomic_DNA"/>
</dbReference>
<gene>
    <name evidence="2" type="ORF">EZS28_003634</name>
</gene>
<dbReference type="Proteomes" id="UP000324800">
    <property type="component" value="Unassembled WGS sequence"/>
</dbReference>
<keyword evidence="1" id="KW-0175">Coiled coil</keyword>
<feature type="coiled-coil region" evidence="1">
    <location>
        <begin position="7"/>
        <end position="224"/>
    </location>
</feature>
<organism evidence="2 3">
    <name type="scientific">Streblomastix strix</name>
    <dbReference type="NCBI Taxonomy" id="222440"/>
    <lineage>
        <taxon>Eukaryota</taxon>
        <taxon>Metamonada</taxon>
        <taxon>Preaxostyla</taxon>
        <taxon>Oxymonadida</taxon>
        <taxon>Streblomastigidae</taxon>
        <taxon>Streblomastix</taxon>
    </lineage>
</organism>
<dbReference type="AlphaFoldDB" id="A0A5J4X0F0"/>
<name>A0A5J4X0F0_9EUKA</name>
<accession>A0A5J4X0F0</accession>
<evidence type="ECO:0008006" key="4">
    <source>
        <dbReference type="Google" id="ProtNLM"/>
    </source>
</evidence>
<sequence length="444" mass="51238">MEAEDHAQIDEQEKVDTISELDRLKQEMDQEKNRANIAEQKMKHANEIALNERELLIKEINQLQSDNEKVLNERNLITEERNRLQNDNEKVLSERDQERIDKEKYKSEKDKLKNKKKTLKTEKEQLSKKVNELEMKNKQLSVEIEQEKQQKAKALAEIDKLKQDNNKLKLKEIQEKKKAQTELDKQKSKTNESQDLVKEFQQQIETSQSKVTRLTTENQQLTAELSKLRPITTPPRQQSKSDLRLQQIQQSVLPSLNPNMLVGINSDNQYAYQEGLKIFHADKFGKSTVAFNPIISSGIVRFGGIFDQRSSFVSFMIGIADSSAIFGSDLDPYEGENEKKTVCYQQTGEISHIGGDIPGNSEIQENKTVSCEVNMSIIPRTLTFFIDNQEQPLSVTNIPSSIRFWIFLFDKNSSFTISRFENIKQSSAKGIKGSRVFEWGTEWK</sequence>
<evidence type="ECO:0000313" key="3">
    <source>
        <dbReference type="Proteomes" id="UP000324800"/>
    </source>
</evidence>
<comment type="caution">
    <text evidence="2">The sequence shown here is derived from an EMBL/GenBank/DDBJ whole genome shotgun (WGS) entry which is preliminary data.</text>
</comment>
<proteinExistence type="predicted"/>
<reference evidence="2 3" key="1">
    <citation type="submission" date="2019-03" db="EMBL/GenBank/DDBJ databases">
        <title>Single cell metagenomics reveals metabolic interactions within the superorganism composed of flagellate Streblomastix strix and complex community of Bacteroidetes bacteria on its surface.</title>
        <authorList>
            <person name="Treitli S.C."/>
            <person name="Kolisko M."/>
            <person name="Husnik F."/>
            <person name="Keeling P."/>
            <person name="Hampl V."/>
        </authorList>
    </citation>
    <scope>NUCLEOTIDE SEQUENCE [LARGE SCALE GENOMIC DNA]</scope>
    <source>
        <strain evidence="2">ST1C</strain>
    </source>
</reference>
<evidence type="ECO:0000313" key="2">
    <source>
        <dbReference type="EMBL" id="KAA6400838.1"/>
    </source>
</evidence>